<dbReference type="Pfam" id="PF01047">
    <property type="entry name" value="MarR"/>
    <property type="match status" value="1"/>
</dbReference>
<name>A0ABP8XPA8_9ACTN</name>
<dbReference type="Proteomes" id="UP001499974">
    <property type="component" value="Unassembled WGS sequence"/>
</dbReference>
<dbReference type="InterPro" id="IPR036388">
    <property type="entry name" value="WH-like_DNA-bd_sf"/>
</dbReference>
<reference evidence="3" key="1">
    <citation type="journal article" date="2019" name="Int. J. Syst. Evol. Microbiol.">
        <title>The Global Catalogue of Microorganisms (GCM) 10K type strain sequencing project: providing services to taxonomists for standard genome sequencing and annotation.</title>
        <authorList>
            <consortium name="The Broad Institute Genomics Platform"/>
            <consortium name="The Broad Institute Genome Sequencing Center for Infectious Disease"/>
            <person name="Wu L."/>
            <person name="Ma J."/>
        </authorList>
    </citation>
    <scope>NUCLEOTIDE SEQUENCE [LARGE SCALE GENOMIC DNA]</scope>
    <source>
        <strain evidence="3">JCM 18531</strain>
    </source>
</reference>
<dbReference type="EMBL" id="BAABKM010000002">
    <property type="protein sequence ID" value="GAA4710415.1"/>
    <property type="molecule type" value="Genomic_DNA"/>
</dbReference>
<gene>
    <name evidence="2" type="ORF">GCM10023349_31680</name>
</gene>
<dbReference type="PRINTS" id="PR00598">
    <property type="entry name" value="HTHMARR"/>
</dbReference>
<comment type="caution">
    <text evidence="2">The sequence shown here is derived from an EMBL/GenBank/DDBJ whole genome shotgun (WGS) entry which is preliminary data.</text>
</comment>
<dbReference type="Gene3D" id="1.10.10.10">
    <property type="entry name" value="Winged helix-like DNA-binding domain superfamily/Winged helix DNA-binding domain"/>
    <property type="match status" value="1"/>
</dbReference>
<dbReference type="PANTHER" id="PTHR33164">
    <property type="entry name" value="TRANSCRIPTIONAL REGULATOR, MARR FAMILY"/>
    <property type="match status" value="1"/>
</dbReference>
<evidence type="ECO:0000259" key="1">
    <source>
        <dbReference type="PROSITE" id="PS50995"/>
    </source>
</evidence>
<keyword evidence="3" id="KW-1185">Reference proteome</keyword>
<sequence length="178" mass="19887">MTDHEDWTDRHVARWRDHWIDVAFEDDVEAIVVRIGRLRHYFKQTTQQALVEVGLQDFEYDTLHHLMIRDTPGLASPSALAADLGISNAGMTGRLDALEKAGWVQRSADADDRRRVSIEITRSGAAIWRRAMSLRGRAEDEVVHALDPEERATLAALLKKMTLVTEIDSSGPSSAVSG</sequence>
<proteinExistence type="predicted"/>
<evidence type="ECO:0000313" key="2">
    <source>
        <dbReference type="EMBL" id="GAA4710415.1"/>
    </source>
</evidence>
<dbReference type="SMART" id="SM00347">
    <property type="entry name" value="HTH_MARR"/>
    <property type="match status" value="1"/>
</dbReference>
<evidence type="ECO:0000313" key="3">
    <source>
        <dbReference type="Proteomes" id="UP001499974"/>
    </source>
</evidence>
<accession>A0ABP8XPA8</accession>
<dbReference type="RefSeq" id="WP_345522353.1">
    <property type="nucleotide sequence ID" value="NZ_BAABKM010000002.1"/>
</dbReference>
<organism evidence="2 3">
    <name type="scientific">Nocardioides conyzicola</name>
    <dbReference type="NCBI Taxonomy" id="1651781"/>
    <lineage>
        <taxon>Bacteria</taxon>
        <taxon>Bacillati</taxon>
        <taxon>Actinomycetota</taxon>
        <taxon>Actinomycetes</taxon>
        <taxon>Propionibacteriales</taxon>
        <taxon>Nocardioidaceae</taxon>
        <taxon>Nocardioides</taxon>
    </lineage>
</organism>
<dbReference type="InterPro" id="IPR036390">
    <property type="entry name" value="WH_DNA-bd_sf"/>
</dbReference>
<dbReference type="InterPro" id="IPR000835">
    <property type="entry name" value="HTH_MarR-typ"/>
</dbReference>
<dbReference type="InterPro" id="IPR039422">
    <property type="entry name" value="MarR/SlyA-like"/>
</dbReference>
<protein>
    <submittedName>
        <fullName evidence="2">MarR family transcriptional regulator</fullName>
    </submittedName>
</protein>
<dbReference type="PROSITE" id="PS50995">
    <property type="entry name" value="HTH_MARR_2"/>
    <property type="match status" value="1"/>
</dbReference>
<feature type="domain" description="HTH marR-type" evidence="1">
    <location>
        <begin position="25"/>
        <end position="163"/>
    </location>
</feature>
<dbReference type="SUPFAM" id="SSF46785">
    <property type="entry name" value="Winged helix' DNA-binding domain"/>
    <property type="match status" value="1"/>
</dbReference>
<dbReference type="PANTHER" id="PTHR33164:SF104">
    <property type="entry name" value="TRANSCRIPTIONAL REGULATORY PROTEIN"/>
    <property type="match status" value="1"/>
</dbReference>